<dbReference type="SUPFAM" id="SSF161093">
    <property type="entry name" value="MgtE membrane domain-like"/>
    <property type="match status" value="2"/>
</dbReference>
<feature type="transmembrane region" description="Helical" evidence="9">
    <location>
        <begin position="368"/>
        <end position="387"/>
    </location>
</feature>
<feature type="transmembrane region" description="Helical" evidence="9">
    <location>
        <begin position="126"/>
        <end position="151"/>
    </location>
</feature>
<keyword evidence="5" id="KW-0460">Magnesium</keyword>
<feature type="transmembrane region" description="Helical" evidence="9">
    <location>
        <begin position="183"/>
        <end position="201"/>
    </location>
</feature>
<evidence type="ECO:0000256" key="7">
    <source>
        <dbReference type="ARBA" id="ARBA00023065"/>
    </source>
</evidence>
<organism evidence="11 12">
    <name type="scientific">Clathrus columnatus</name>
    <dbReference type="NCBI Taxonomy" id="1419009"/>
    <lineage>
        <taxon>Eukaryota</taxon>
        <taxon>Fungi</taxon>
        <taxon>Dikarya</taxon>
        <taxon>Basidiomycota</taxon>
        <taxon>Agaricomycotina</taxon>
        <taxon>Agaricomycetes</taxon>
        <taxon>Phallomycetidae</taxon>
        <taxon>Phallales</taxon>
        <taxon>Clathraceae</taxon>
        <taxon>Clathrus</taxon>
    </lineage>
</organism>
<evidence type="ECO:0000313" key="11">
    <source>
        <dbReference type="EMBL" id="GJJ11857.1"/>
    </source>
</evidence>
<evidence type="ECO:0000256" key="6">
    <source>
        <dbReference type="ARBA" id="ARBA00022989"/>
    </source>
</evidence>
<name>A0AAV5ADR8_9AGAM</name>
<feature type="transmembrane region" description="Helical" evidence="9">
    <location>
        <begin position="298"/>
        <end position="319"/>
    </location>
</feature>
<keyword evidence="3" id="KW-0813">Transport</keyword>
<feature type="domain" description="SLC41A/MgtE integral membrane" evidence="10">
    <location>
        <begin position="302"/>
        <end position="413"/>
    </location>
</feature>
<keyword evidence="6 9" id="KW-1133">Transmembrane helix</keyword>
<feature type="domain" description="SLC41A/MgtE integral membrane" evidence="10">
    <location>
        <begin position="85"/>
        <end position="220"/>
    </location>
</feature>
<keyword evidence="7" id="KW-0406">Ion transport</keyword>
<gene>
    <name evidence="11" type="ORF">Clacol_006095</name>
</gene>
<evidence type="ECO:0000256" key="4">
    <source>
        <dbReference type="ARBA" id="ARBA00022692"/>
    </source>
</evidence>
<feature type="transmembrane region" description="Helical" evidence="9">
    <location>
        <begin position="208"/>
        <end position="229"/>
    </location>
</feature>
<dbReference type="PANTHER" id="PTHR16228:SF7">
    <property type="entry name" value="SLC41A_MGTE INTEGRAL MEMBRANE DOMAIN-CONTAINING PROTEIN"/>
    <property type="match status" value="1"/>
</dbReference>
<dbReference type="InterPro" id="IPR036739">
    <property type="entry name" value="SLC41_membr_dom_sf"/>
</dbReference>
<dbReference type="Gene3D" id="1.10.357.20">
    <property type="entry name" value="SLC41 divalent cation transporters, integral membrane domain"/>
    <property type="match status" value="2"/>
</dbReference>
<dbReference type="EMBL" id="BPWL01000007">
    <property type="protein sequence ID" value="GJJ11857.1"/>
    <property type="molecule type" value="Genomic_DNA"/>
</dbReference>
<dbReference type="GO" id="GO:0008324">
    <property type="term" value="F:monoatomic cation transmembrane transporter activity"/>
    <property type="evidence" value="ECO:0007669"/>
    <property type="project" value="InterPro"/>
</dbReference>
<dbReference type="GO" id="GO:0016020">
    <property type="term" value="C:membrane"/>
    <property type="evidence" value="ECO:0007669"/>
    <property type="project" value="UniProtKB-SubCell"/>
</dbReference>
<evidence type="ECO:0000256" key="5">
    <source>
        <dbReference type="ARBA" id="ARBA00022842"/>
    </source>
</evidence>
<dbReference type="Pfam" id="PF01769">
    <property type="entry name" value="MgtE"/>
    <property type="match status" value="2"/>
</dbReference>
<keyword evidence="4 9" id="KW-0812">Transmembrane</keyword>
<evidence type="ECO:0000313" key="12">
    <source>
        <dbReference type="Proteomes" id="UP001050691"/>
    </source>
</evidence>
<accession>A0AAV5ADR8</accession>
<comment type="caution">
    <text evidence="11">The sequence shown here is derived from an EMBL/GenBank/DDBJ whole genome shotgun (WGS) entry which is preliminary data.</text>
</comment>
<evidence type="ECO:0000256" key="3">
    <source>
        <dbReference type="ARBA" id="ARBA00022448"/>
    </source>
</evidence>
<comment type="subcellular location">
    <subcellularLocation>
        <location evidence="1">Membrane</location>
        <topology evidence="1">Multi-pass membrane protein</topology>
    </subcellularLocation>
</comment>
<evidence type="ECO:0000256" key="8">
    <source>
        <dbReference type="ARBA" id="ARBA00023136"/>
    </source>
</evidence>
<evidence type="ECO:0000256" key="2">
    <source>
        <dbReference type="ARBA" id="ARBA00009749"/>
    </source>
</evidence>
<reference evidence="11" key="1">
    <citation type="submission" date="2021-10" db="EMBL/GenBank/DDBJ databases">
        <title>De novo Genome Assembly of Clathrus columnatus (Basidiomycota, Fungi) Using Illumina and Nanopore Sequence Data.</title>
        <authorList>
            <person name="Ogiso-Tanaka E."/>
            <person name="Itagaki H."/>
            <person name="Hosoya T."/>
            <person name="Hosaka K."/>
        </authorList>
    </citation>
    <scope>NUCLEOTIDE SEQUENCE</scope>
    <source>
        <strain evidence="11">MO-923</strain>
    </source>
</reference>
<evidence type="ECO:0000256" key="9">
    <source>
        <dbReference type="SAM" id="Phobius"/>
    </source>
</evidence>
<proteinExistence type="inferred from homology"/>
<dbReference type="PANTHER" id="PTHR16228">
    <property type="entry name" value="DIVALENT CATION TRANSPORTER SOLUTE CARRIER FAMILY 41"/>
    <property type="match status" value="1"/>
</dbReference>
<dbReference type="AlphaFoldDB" id="A0AAV5ADR8"/>
<protein>
    <recommendedName>
        <fullName evidence="10">SLC41A/MgtE integral membrane domain-containing protein</fullName>
    </recommendedName>
</protein>
<comment type="similarity">
    <text evidence="2">Belongs to the SLC41A transporter family.</text>
</comment>
<feature type="transmembrane region" description="Helical" evidence="9">
    <location>
        <begin position="340"/>
        <end position="362"/>
    </location>
</feature>
<dbReference type="InterPro" id="IPR045349">
    <property type="entry name" value="SLC41A1-3"/>
</dbReference>
<sequence>MRAGKRRSIDPATESHELTALNEDIDDAGDDDNQGQENGQTALLGNNYKSKVSIIREETAWVFIYNILIESWQAIKRVDELYILIPMLNNLKGNLEMNLSSRLSTAANIGDLDDVLTRRSLVLGNLALLQVQALIVSAIAAVLSFVLGLALSSGGSGAASKRNYLREATTTLQIRHKSGLKEFIVLLTSSMTSASMSSVVLDNITPPIASCLGDLLTLCIIGLISAVLVRGIETVWPILLLIVLIGCCVSNIYLSLRNKHVRPLVSQGWIPLLGAIAISSGTGMVLDKFVNQFEGYGLLSIVIGGLPGSVGSVLVSRLSTSLHAAALHKSGVVKKPRDTILMLTLFGITLPVLFLFLTFIQLSGWTHLPLLFLIIFVPTFCITFLWNRKLDPDSYAMPIQSSAVDLIGQLMLVNYELWLVECLET</sequence>
<evidence type="ECO:0000256" key="1">
    <source>
        <dbReference type="ARBA" id="ARBA00004141"/>
    </source>
</evidence>
<keyword evidence="8 9" id="KW-0472">Membrane</keyword>
<dbReference type="InterPro" id="IPR006667">
    <property type="entry name" value="SLC41_membr_dom"/>
</dbReference>
<feature type="transmembrane region" description="Helical" evidence="9">
    <location>
        <begin position="268"/>
        <end position="286"/>
    </location>
</feature>
<feature type="transmembrane region" description="Helical" evidence="9">
    <location>
        <begin position="235"/>
        <end position="256"/>
    </location>
</feature>
<keyword evidence="12" id="KW-1185">Reference proteome</keyword>
<evidence type="ECO:0000259" key="10">
    <source>
        <dbReference type="Pfam" id="PF01769"/>
    </source>
</evidence>
<dbReference type="Proteomes" id="UP001050691">
    <property type="component" value="Unassembled WGS sequence"/>
</dbReference>